<dbReference type="PANTHER" id="PTHR11937">
    <property type="entry name" value="ACTIN"/>
    <property type="match status" value="1"/>
</dbReference>
<proteinExistence type="inferred from homology"/>
<dbReference type="Proteomes" id="UP000604046">
    <property type="component" value="Unassembled WGS sequence"/>
</dbReference>
<feature type="compositionally biased region" description="Low complexity" evidence="3">
    <location>
        <begin position="637"/>
        <end position="648"/>
    </location>
</feature>
<dbReference type="InterPro" id="IPR004000">
    <property type="entry name" value="Actin"/>
</dbReference>
<sequence length="682" mass="73964">MEDPSDTMNGLHLAQMPHEVCAGVVWSLEMSDVGRFAPTCKLFSQEAMDAELWFHLFMRTCWPPSGALLAFAEGTTTPVGIDWRARLQARSAASPTIVVDVGRGYTKYTVADGIQGRWESDGCPPQLVQLCSSPTHPPDCERNEQLRYIQYMLNREFLQAAVNPSHRLHKTALAPQSSLKAGAYAVWSEEGTAKPVKVGALDEASGRWSVEEIHSAERPRISVQPEALTPIRMAQELPILIGEPFVITAAGASEKASWEQNIRSQLGNDRPGAVQLVSQAQMALWAHGVDHGIVVNIGQGQTIALPVVKGEVLSQSALSFSVGSGDLTQVMVSLMSRRHPAIVDSSLMTWCRDLKENYCYVSPPGRGCMRSRLAAGDDYGIRPVEVELPTYASARNGPGENSLELAEERVLVPEVLFESNRGLGLPGLIVRCADAVLASGSSSEEEVRDLLRQVVLVGGAADFPGIRPRVEYEVRNLLQSSQFERLCSCLSSPDDVFVLNPPLGEAGPLVTPRFVPLFGGCVRAASSAGYGAWERDSNVGALRSLPLLAELPEGESNSRQVFWQQRMRRMLALQLPDIFRTGGGGGEDDQAWQMLDEDSVESESSNVEFEAEEQESESGYSPSSPVDWPQAIEEATVSPSQGVSSGSGRTKGKGKGSGVSSKGRGKGRVRRGRLVWRPVQAE</sequence>
<protein>
    <recommendedName>
        <fullName evidence="6">Actin-related protein 8</fullName>
    </recommendedName>
</protein>
<dbReference type="OrthoDB" id="6220758at2759"/>
<evidence type="ECO:0000313" key="5">
    <source>
        <dbReference type="Proteomes" id="UP000604046"/>
    </source>
</evidence>
<dbReference type="AlphaFoldDB" id="A0A812SQE5"/>
<dbReference type="EMBL" id="CAJNDS010002477">
    <property type="protein sequence ID" value="CAE7491538.1"/>
    <property type="molecule type" value="Genomic_DNA"/>
</dbReference>
<dbReference type="Gene3D" id="3.90.640.10">
    <property type="entry name" value="Actin, Chain A, domain 4"/>
    <property type="match status" value="1"/>
</dbReference>
<keyword evidence="5" id="KW-1185">Reference proteome</keyword>
<dbReference type="InterPro" id="IPR036047">
    <property type="entry name" value="F-box-like_dom_sf"/>
</dbReference>
<reference evidence="4" key="1">
    <citation type="submission" date="2021-02" db="EMBL/GenBank/DDBJ databases">
        <authorList>
            <person name="Dougan E. K."/>
            <person name="Rhodes N."/>
            <person name="Thang M."/>
            <person name="Chan C."/>
        </authorList>
    </citation>
    <scope>NUCLEOTIDE SEQUENCE</scope>
</reference>
<accession>A0A812SQE5</accession>
<comment type="similarity">
    <text evidence="2">Belongs to the actin family.</text>
</comment>
<evidence type="ECO:0000256" key="2">
    <source>
        <dbReference type="RuleBase" id="RU000487"/>
    </source>
</evidence>
<organism evidence="4 5">
    <name type="scientific">Symbiodinium natans</name>
    <dbReference type="NCBI Taxonomy" id="878477"/>
    <lineage>
        <taxon>Eukaryota</taxon>
        <taxon>Sar</taxon>
        <taxon>Alveolata</taxon>
        <taxon>Dinophyceae</taxon>
        <taxon>Suessiales</taxon>
        <taxon>Symbiodiniaceae</taxon>
        <taxon>Symbiodinium</taxon>
    </lineage>
</organism>
<gene>
    <name evidence="4" type="ORF">SNAT2548_LOCUS27553</name>
</gene>
<dbReference type="SUPFAM" id="SSF53067">
    <property type="entry name" value="Actin-like ATPase domain"/>
    <property type="match status" value="1"/>
</dbReference>
<dbReference type="SMART" id="SM00268">
    <property type="entry name" value="ACTIN"/>
    <property type="match status" value="1"/>
</dbReference>
<comment type="catalytic activity">
    <reaction evidence="1">
        <text>ATP + H2O = ADP + phosphate + H(+)</text>
        <dbReference type="Rhea" id="RHEA:13065"/>
        <dbReference type="ChEBI" id="CHEBI:15377"/>
        <dbReference type="ChEBI" id="CHEBI:15378"/>
        <dbReference type="ChEBI" id="CHEBI:30616"/>
        <dbReference type="ChEBI" id="CHEBI:43474"/>
        <dbReference type="ChEBI" id="CHEBI:456216"/>
    </reaction>
</comment>
<dbReference type="InterPro" id="IPR043129">
    <property type="entry name" value="ATPase_NBD"/>
</dbReference>
<evidence type="ECO:0000256" key="1">
    <source>
        <dbReference type="ARBA" id="ARBA00049360"/>
    </source>
</evidence>
<name>A0A812SQE5_9DINO</name>
<evidence type="ECO:0008006" key="6">
    <source>
        <dbReference type="Google" id="ProtNLM"/>
    </source>
</evidence>
<feature type="compositionally biased region" description="Basic residues" evidence="3">
    <location>
        <begin position="663"/>
        <end position="674"/>
    </location>
</feature>
<dbReference type="Pfam" id="PF00022">
    <property type="entry name" value="Actin"/>
    <property type="match status" value="1"/>
</dbReference>
<evidence type="ECO:0000313" key="4">
    <source>
        <dbReference type="EMBL" id="CAE7491538.1"/>
    </source>
</evidence>
<comment type="caution">
    <text evidence="4">The sequence shown here is derived from an EMBL/GenBank/DDBJ whole genome shotgun (WGS) entry which is preliminary data.</text>
</comment>
<feature type="region of interest" description="Disordered" evidence="3">
    <location>
        <begin position="597"/>
        <end position="682"/>
    </location>
</feature>
<evidence type="ECO:0000256" key="3">
    <source>
        <dbReference type="SAM" id="MobiDB-lite"/>
    </source>
</evidence>
<dbReference type="Gene3D" id="3.30.420.40">
    <property type="match status" value="1"/>
</dbReference>
<dbReference type="SUPFAM" id="SSF81383">
    <property type="entry name" value="F-box domain"/>
    <property type="match status" value="1"/>
</dbReference>